<dbReference type="Proteomes" id="UP000247480">
    <property type="component" value="Unassembled WGS sequence"/>
</dbReference>
<name>A0A2V0QEG5_PSESF</name>
<dbReference type="AlphaFoldDB" id="A0A2V0QEG5"/>
<evidence type="ECO:0000313" key="1">
    <source>
        <dbReference type="EMBL" id="GBH11526.1"/>
    </source>
</evidence>
<comment type="caution">
    <text evidence="1">The sequence shown here is derived from an EMBL/GenBank/DDBJ whole genome shotgun (WGS) entry which is preliminary data.</text>
</comment>
<evidence type="ECO:0000313" key="2">
    <source>
        <dbReference type="Proteomes" id="UP000247480"/>
    </source>
</evidence>
<proteinExistence type="predicted"/>
<gene>
    <name evidence="1" type="ORF">KPSA1_04967</name>
</gene>
<dbReference type="EMBL" id="BGJZ01000244">
    <property type="protein sequence ID" value="GBH11526.1"/>
    <property type="molecule type" value="Genomic_DNA"/>
</dbReference>
<protein>
    <submittedName>
        <fullName evidence="1">Uncharacterized protein</fullName>
    </submittedName>
</protein>
<accession>A0A2V0QEG5</accession>
<organism evidence="1 2">
    <name type="scientific">Pseudomonas syringae pv. actinidiae</name>
    <dbReference type="NCBI Taxonomy" id="103796"/>
    <lineage>
        <taxon>Bacteria</taxon>
        <taxon>Pseudomonadati</taxon>
        <taxon>Pseudomonadota</taxon>
        <taxon>Gammaproteobacteria</taxon>
        <taxon>Pseudomonadales</taxon>
        <taxon>Pseudomonadaceae</taxon>
        <taxon>Pseudomonas</taxon>
        <taxon>Pseudomonas syringae</taxon>
    </lineage>
</organism>
<reference evidence="1 2" key="1">
    <citation type="submission" date="2018-04" db="EMBL/GenBank/DDBJ databases">
        <title>Draft genome sequence of Pseudomonas syringae pv. actinidiae biovar 1 strains isolated from kiwifruit in Kagawa prefecture.</title>
        <authorList>
            <person name="Tabuchi M."/>
            <person name="Saito M."/>
            <person name="Fujiwara S."/>
            <person name="Sasa N."/>
            <person name="Akimitsu K."/>
            <person name="Gomi K."/>
            <person name="Konishi-Sugita S."/>
            <person name="Hamano K."/>
            <person name="Kataoka I."/>
        </authorList>
    </citation>
    <scope>NUCLEOTIDE SEQUENCE [LARGE SCALE GENOMIC DNA]</scope>
    <source>
        <strain evidence="1 2">MAFF212206</strain>
    </source>
</reference>
<sequence length="46" mass="5244">MNLPEKILFEAFKPLRVGDIFLLTVLHDKRSFLLPAIAGLYDEPDS</sequence>